<evidence type="ECO:0000256" key="1">
    <source>
        <dbReference type="SAM" id="MobiDB-lite"/>
    </source>
</evidence>
<evidence type="ECO:0000313" key="2">
    <source>
        <dbReference type="EMBL" id="GFR15272.1"/>
    </source>
</evidence>
<dbReference type="Proteomes" id="UP000887116">
    <property type="component" value="Unassembled WGS sequence"/>
</dbReference>
<feature type="region of interest" description="Disordered" evidence="1">
    <location>
        <begin position="1"/>
        <end position="20"/>
    </location>
</feature>
<name>A0A8X6H1F5_TRICU</name>
<keyword evidence="3" id="KW-1185">Reference proteome</keyword>
<reference evidence="2" key="1">
    <citation type="submission" date="2020-07" db="EMBL/GenBank/DDBJ databases">
        <title>Multicomponent nature underlies the extraordinary mechanical properties of spider dragline silk.</title>
        <authorList>
            <person name="Kono N."/>
            <person name="Nakamura H."/>
            <person name="Mori M."/>
            <person name="Yoshida Y."/>
            <person name="Ohtoshi R."/>
            <person name="Malay A.D."/>
            <person name="Moran D.A.P."/>
            <person name="Tomita M."/>
            <person name="Numata K."/>
            <person name="Arakawa K."/>
        </authorList>
    </citation>
    <scope>NUCLEOTIDE SEQUENCE</scope>
</reference>
<dbReference type="EMBL" id="BMAO01017388">
    <property type="protein sequence ID" value="GFR15272.1"/>
    <property type="molecule type" value="Genomic_DNA"/>
</dbReference>
<proteinExistence type="predicted"/>
<accession>A0A8X6H1F5</accession>
<dbReference type="AlphaFoldDB" id="A0A8X6H1F5"/>
<dbReference type="OrthoDB" id="6435384at2759"/>
<organism evidence="2 3">
    <name type="scientific">Trichonephila clavata</name>
    <name type="common">Joro spider</name>
    <name type="synonym">Nephila clavata</name>
    <dbReference type="NCBI Taxonomy" id="2740835"/>
    <lineage>
        <taxon>Eukaryota</taxon>
        <taxon>Metazoa</taxon>
        <taxon>Ecdysozoa</taxon>
        <taxon>Arthropoda</taxon>
        <taxon>Chelicerata</taxon>
        <taxon>Arachnida</taxon>
        <taxon>Araneae</taxon>
        <taxon>Araneomorphae</taxon>
        <taxon>Entelegynae</taxon>
        <taxon>Araneoidea</taxon>
        <taxon>Nephilidae</taxon>
        <taxon>Trichonephila</taxon>
    </lineage>
</organism>
<comment type="caution">
    <text evidence="2">The sequence shown here is derived from an EMBL/GenBank/DDBJ whole genome shotgun (WGS) entry which is preliminary data.</text>
</comment>
<evidence type="ECO:0000313" key="3">
    <source>
        <dbReference type="Proteomes" id="UP000887116"/>
    </source>
</evidence>
<protein>
    <submittedName>
        <fullName evidence="2">Retrovirus-related Pol polyprotein from transposon opus</fullName>
    </submittedName>
</protein>
<gene>
    <name evidence="2" type="ORF">TNCT_82041</name>
</gene>
<sequence length="234" mass="26863">MHSLSSKYGKRLSDKGQLSKRRAACIRNLEKGKSSACSSSSDTKCDEISTEAVPGTSDKETQPNIDIELNQMPDILNAQQKYQRKNVLQRYKDILRNHPGKAKTKGHSVKVTVDNSPKRLQPYRVPIALQKEVERQINKLIDMDLIDLISESTELQSTTSQENIEIFEPDVSDNNDLTQDANIRTENNAKTNDYQTVRMFCNREHKNYVQKCFYYHKAIPTNLNLMHYPTSKIK</sequence>
<feature type="region of interest" description="Disordered" evidence="1">
    <location>
        <begin position="30"/>
        <end position="63"/>
    </location>
</feature>